<dbReference type="Gene3D" id="3.30.420.10">
    <property type="entry name" value="Ribonuclease H-like superfamily/Ribonuclease H"/>
    <property type="match status" value="1"/>
</dbReference>
<proteinExistence type="predicted"/>
<evidence type="ECO:0000259" key="1">
    <source>
        <dbReference type="Pfam" id="PF21217"/>
    </source>
</evidence>
<dbReference type="Pfam" id="PF21217">
    <property type="entry name" value="PaaA2"/>
    <property type="match status" value="1"/>
</dbReference>
<dbReference type="Proteomes" id="UP000515506">
    <property type="component" value="Chromosome"/>
</dbReference>
<dbReference type="Gene3D" id="6.20.450.20">
    <property type="match status" value="1"/>
</dbReference>
<feature type="domain" description="Stability determinant" evidence="1">
    <location>
        <begin position="173"/>
        <end position="198"/>
    </location>
</feature>
<accession>A0ABX6R8L3</accession>
<dbReference type="EMBL" id="CP060028">
    <property type="protein sequence ID" value="QND79615.1"/>
    <property type="molecule type" value="Genomic_DNA"/>
</dbReference>
<dbReference type="RefSeq" id="WP_185894942.1">
    <property type="nucleotide sequence ID" value="NZ_CP060028.1"/>
</dbReference>
<evidence type="ECO:0000313" key="3">
    <source>
        <dbReference type="Proteomes" id="UP000515506"/>
    </source>
</evidence>
<sequence>MIRLFLDSEWANDALRELVSLALISEDGEHVFYSERDPLPGMPSSFTRERVYPLLNRGEAAMKDSAMTHALRSFLGPLGDCEIFADAPLDFSMLSQVWNGRDRTPPGPPFRTRLAREGNLMPSVERYFEFNAAQGALRHHALVDAMALRSAWIVENYSFDGDVGDATSHDPHYDDWLQAKVRAARADPRPSIPHEVVMETLRRRLEATRAKKHDD</sequence>
<protein>
    <submittedName>
        <fullName evidence="2">3'-5' exoribonuclease</fullName>
    </submittedName>
</protein>
<evidence type="ECO:0000313" key="2">
    <source>
        <dbReference type="EMBL" id="QND79615.1"/>
    </source>
</evidence>
<dbReference type="InterPro" id="IPR048851">
    <property type="entry name" value="PaaA2_dom"/>
</dbReference>
<reference evidence="2 3" key="1">
    <citation type="submission" date="2020-08" db="EMBL/GenBank/DDBJ databases">
        <title>Streptomycin resistant and MDR strain, P. mexicana.</title>
        <authorList>
            <person name="Ganesh-kumar S."/>
            <person name="Zhe T."/>
            <person name="Yu Z."/>
            <person name="Min Y."/>
        </authorList>
    </citation>
    <scope>NUCLEOTIDE SEQUENCE [LARGE SCALE GENOMIC DNA]</scope>
    <source>
        <strain evidence="2 3">GTZY</strain>
    </source>
</reference>
<name>A0ABX6R8L3_PSEMX</name>
<organism evidence="2 3">
    <name type="scientific">Pseudoxanthomonas mexicana</name>
    <dbReference type="NCBI Taxonomy" id="128785"/>
    <lineage>
        <taxon>Bacteria</taxon>
        <taxon>Pseudomonadati</taxon>
        <taxon>Pseudomonadota</taxon>
        <taxon>Gammaproteobacteria</taxon>
        <taxon>Lysobacterales</taxon>
        <taxon>Lysobacteraceae</taxon>
        <taxon>Pseudoxanthomonas</taxon>
    </lineage>
</organism>
<dbReference type="InterPro" id="IPR036397">
    <property type="entry name" value="RNaseH_sf"/>
</dbReference>
<keyword evidence="3" id="KW-1185">Reference proteome</keyword>
<gene>
    <name evidence="2" type="ORF">H4W19_14880</name>
</gene>